<dbReference type="Proteomes" id="UP000730481">
    <property type="component" value="Unassembled WGS sequence"/>
</dbReference>
<dbReference type="PANTHER" id="PTHR31313:SF83">
    <property type="entry name" value="ZN(II)2CYS6 TRANSCRIPTION FACTOR (EUROFUNG)"/>
    <property type="match status" value="1"/>
</dbReference>
<evidence type="ECO:0000256" key="6">
    <source>
        <dbReference type="ARBA" id="ARBA00023242"/>
    </source>
</evidence>
<dbReference type="PANTHER" id="PTHR31313">
    <property type="entry name" value="TY1 ENHANCER ACTIVATOR"/>
    <property type="match status" value="1"/>
</dbReference>
<sequence>MKAIRPKNTKYQRSSLACTTCRQKRIKSDLTEDPRPPSKKLVETLQLRIKILEDQLVALGQSIPAAGAESAKNDGITEDAPNMEQIHVDETEALLQQITEKCGSLAIDDDGELRYFSSVSNFNLVQKAASNIAEPDKPRVRLSQIVTLPLELQEHLLELYFCWQNPWVYIVEKTVFMRDFYNDIATEYCTPLLLWAIYSVAAWYSDRPCLRADPDDPATAGVEFAAHAKDLLRYECEITTISAVQAAALLSIQCMAENKEPAGWLYIGMATRMAFNLGLNIDCTNLVQSGVISKETANIRQVVWSGCWILDNTLDLAEFEPWAPPASTPKRVPESCSRIPSTANYMSDHLSLAVSTLDIIYAPKSILSTTELHDLVSKTDLERFIVVGTVCHTFTAATIHLMDAVSENPVTRRRGNSRLRLCVSALQEMGTLWRWSYRACRAIQLLAASWATHDLDLNSPAAESSQVGAGTSQEDAQQPSTQFSLPESSNVDFDNLQWLLTDQSFMNDSFGAETMCSLADLYDLDPWLAKDPKIF</sequence>
<dbReference type="Pfam" id="PF04082">
    <property type="entry name" value="Fungal_trans"/>
    <property type="match status" value="1"/>
</dbReference>
<keyword evidence="3" id="KW-0805">Transcription regulation</keyword>
<dbReference type="InterPro" id="IPR007219">
    <property type="entry name" value="XnlR_reg_dom"/>
</dbReference>
<gene>
    <name evidence="9" type="ORF">FBEOM_6760</name>
</gene>
<evidence type="ECO:0000256" key="1">
    <source>
        <dbReference type="ARBA" id="ARBA00022723"/>
    </source>
</evidence>
<dbReference type="CDD" id="cd12148">
    <property type="entry name" value="fungal_TF_MHR"/>
    <property type="match status" value="1"/>
</dbReference>
<organism evidence="9 10">
    <name type="scientific">Fusarium beomiforme</name>
    <dbReference type="NCBI Taxonomy" id="44412"/>
    <lineage>
        <taxon>Eukaryota</taxon>
        <taxon>Fungi</taxon>
        <taxon>Dikarya</taxon>
        <taxon>Ascomycota</taxon>
        <taxon>Pezizomycotina</taxon>
        <taxon>Sordariomycetes</taxon>
        <taxon>Hypocreomycetidae</taxon>
        <taxon>Hypocreales</taxon>
        <taxon>Nectriaceae</taxon>
        <taxon>Fusarium</taxon>
        <taxon>Fusarium burgessii species complex</taxon>
    </lineage>
</organism>
<reference evidence="9" key="1">
    <citation type="journal article" date="2017" name="Mycologia">
        <title>Fusarium algeriense, sp. nov., a novel toxigenic crown rot pathogen of durum wheat from Algeria is nested in the Fusarium burgessii species complex.</title>
        <authorList>
            <person name="Laraba I."/>
            <person name="Keddad A."/>
            <person name="Boureghda H."/>
            <person name="Abdallah N."/>
            <person name="Vaughan M.M."/>
            <person name="Proctor R.H."/>
            <person name="Busman M."/>
            <person name="O'Donnell K."/>
        </authorList>
    </citation>
    <scope>NUCLEOTIDE SEQUENCE</scope>
    <source>
        <strain evidence="9">NRRL 25174</strain>
    </source>
</reference>
<comment type="caution">
    <text evidence="9">The sequence shown here is derived from an EMBL/GenBank/DDBJ whole genome shotgun (WGS) entry which is preliminary data.</text>
</comment>
<dbReference type="GO" id="GO:0006351">
    <property type="term" value="P:DNA-templated transcription"/>
    <property type="evidence" value="ECO:0007669"/>
    <property type="project" value="InterPro"/>
</dbReference>
<evidence type="ECO:0000313" key="9">
    <source>
        <dbReference type="EMBL" id="KAF4339346.1"/>
    </source>
</evidence>
<protein>
    <submittedName>
        <fullName evidence="9">Nitrogen assimilation transcription factor nit-4</fullName>
    </submittedName>
</protein>
<evidence type="ECO:0000256" key="4">
    <source>
        <dbReference type="ARBA" id="ARBA00023125"/>
    </source>
</evidence>
<dbReference type="GO" id="GO:0008270">
    <property type="term" value="F:zinc ion binding"/>
    <property type="evidence" value="ECO:0007669"/>
    <property type="project" value="InterPro"/>
</dbReference>
<accession>A0A9P5AIP6</accession>
<keyword evidence="10" id="KW-1185">Reference proteome</keyword>
<evidence type="ECO:0000256" key="3">
    <source>
        <dbReference type="ARBA" id="ARBA00023015"/>
    </source>
</evidence>
<evidence type="ECO:0000259" key="8">
    <source>
        <dbReference type="Pfam" id="PF04082"/>
    </source>
</evidence>
<reference evidence="9" key="2">
    <citation type="submission" date="2020-02" db="EMBL/GenBank/DDBJ databases">
        <title>Identification and distribution of gene clusters putatively required for synthesis of sphingolipid metabolism inhibitors in phylogenetically diverse species of the filamentous fungus Fusarium.</title>
        <authorList>
            <person name="Kim H.-S."/>
            <person name="Busman M."/>
            <person name="Brown D.W."/>
            <person name="Divon H."/>
            <person name="Uhlig S."/>
            <person name="Proctor R.H."/>
        </authorList>
    </citation>
    <scope>NUCLEOTIDE SEQUENCE</scope>
    <source>
        <strain evidence="9">NRRL 25174</strain>
    </source>
</reference>
<evidence type="ECO:0000256" key="2">
    <source>
        <dbReference type="ARBA" id="ARBA00022833"/>
    </source>
</evidence>
<keyword evidence="1" id="KW-0479">Metal-binding</keyword>
<dbReference type="OrthoDB" id="2154091at2759"/>
<keyword evidence="5" id="KW-0804">Transcription</keyword>
<evidence type="ECO:0000256" key="7">
    <source>
        <dbReference type="SAM" id="MobiDB-lite"/>
    </source>
</evidence>
<keyword evidence="6" id="KW-0539">Nucleus</keyword>
<keyword evidence="2" id="KW-0862">Zinc</keyword>
<name>A0A9P5AIP6_9HYPO</name>
<feature type="domain" description="Xylanolytic transcriptional activator regulatory" evidence="8">
    <location>
        <begin position="157"/>
        <end position="312"/>
    </location>
</feature>
<evidence type="ECO:0000256" key="5">
    <source>
        <dbReference type="ARBA" id="ARBA00023163"/>
    </source>
</evidence>
<dbReference type="GO" id="GO:0003677">
    <property type="term" value="F:DNA binding"/>
    <property type="evidence" value="ECO:0007669"/>
    <property type="project" value="UniProtKB-KW"/>
</dbReference>
<evidence type="ECO:0000313" key="10">
    <source>
        <dbReference type="Proteomes" id="UP000730481"/>
    </source>
</evidence>
<dbReference type="AlphaFoldDB" id="A0A9P5AIP6"/>
<feature type="region of interest" description="Disordered" evidence="7">
    <location>
        <begin position="461"/>
        <end position="487"/>
    </location>
</feature>
<keyword evidence="4" id="KW-0238">DNA-binding</keyword>
<proteinExistence type="predicted"/>
<dbReference type="EMBL" id="PVQB02000288">
    <property type="protein sequence ID" value="KAF4339346.1"/>
    <property type="molecule type" value="Genomic_DNA"/>
</dbReference>
<dbReference type="InterPro" id="IPR051615">
    <property type="entry name" value="Transcr_Regulatory_Elem"/>
</dbReference>